<sequence length="62" mass="6580">MLFMVPSLSRQVDTKATLLRKLPLAHKSKVTATLAVESTSAAASTVAISRFGIIVKILPSGR</sequence>
<dbReference type="Proteomes" id="UP000582974">
    <property type="component" value="Unassembled WGS sequence"/>
</dbReference>
<dbReference type="EMBL" id="JACCKD010000007">
    <property type="protein sequence ID" value="MBA0127557.1"/>
    <property type="molecule type" value="Genomic_DNA"/>
</dbReference>
<keyword evidence="2" id="KW-1185">Reference proteome</keyword>
<evidence type="ECO:0000313" key="2">
    <source>
        <dbReference type="Proteomes" id="UP000582974"/>
    </source>
</evidence>
<name>A0A838AEG0_9PSEU</name>
<reference evidence="1 2" key="1">
    <citation type="submission" date="2020-07" db="EMBL/GenBank/DDBJ databases">
        <title>Genome of Haloechinothrix sp.</title>
        <authorList>
            <person name="Tang S.-K."/>
            <person name="Yang L."/>
            <person name="Zhu W.-Y."/>
        </authorList>
    </citation>
    <scope>NUCLEOTIDE SEQUENCE [LARGE SCALE GENOMIC DNA]</scope>
    <source>
        <strain evidence="1 2">YIM 98757</strain>
    </source>
</reference>
<gene>
    <name evidence="1" type="ORF">H0B56_18590</name>
</gene>
<dbReference type="AlphaFoldDB" id="A0A838AEG0"/>
<accession>A0A838AEG0</accession>
<proteinExistence type="predicted"/>
<evidence type="ECO:0000313" key="1">
    <source>
        <dbReference type="EMBL" id="MBA0127557.1"/>
    </source>
</evidence>
<dbReference type="RefSeq" id="WP_180894371.1">
    <property type="nucleotide sequence ID" value="NZ_JACCKD010000007.1"/>
</dbReference>
<protein>
    <submittedName>
        <fullName evidence="1">Uncharacterized protein</fullName>
    </submittedName>
</protein>
<comment type="caution">
    <text evidence="1">The sequence shown here is derived from an EMBL/GenBank/DDBJ whole genome shotgun (WGS) entry which is preliminary data.</text>
</comment>
<organism evidence="1 2">
    <name type="scientific">Haloechinothrix aidingensis</name>
    <dbReference type="NCBI Taxonomy" id="2752311"/>
    <lineage>
        <taxon>Bacteria</taxon>
        <taxon>Bacillati</taxon>
        <taxon>Actinomycetota</taxon>
        <taxon>Actinomycetes</taxon>
        <taxon>Pseudonocardiales</taxon>
        <taxon>Pseudonocardiaceae</taxon>
        <taxon>Haloechinothrix</taxon>
    </lineage>
</organism>